<dbReference type="Gene3D" id="2.60.40.1120">
    <property type="entry name" value="Carboxypeptidase-like, regulatory domain"/>
    <property type="match status" value="1"/>
</dbReference>
<evidence type="ECO:0000313" key="11">
    <source>
        <dbReference type="Proteomes" id="UP001065174"/>
    </source>
</evidence>
<evidence type="ECO:0000256" key="8">
    <source>
        <dbReference type="SAM" id="SignalP"/>
    </source>
</evidence>
<reference evidence="10" key="1">
    <citation type="submission" date="2022-09" db="EMBL/GenBank/DDBJ databases">
        <title>Comparative genomics and taxonomic characterization of three novel marine species of genus Reichenbachiella exhibiting antioxidant and polysaccharide degradation activities.</title>
        <authorList>
            <person name="Muhammad N."/>
            <person name="Lee Y.-J."/>
            <person name="Ko J."/>
            <person name="Kim S.-G."/>
        </authorList>
    </citation>
    <scope>NUCLEOTIDE SEQUENCE</scope>
    <source>
        <strain evidence="10">BKB1-1</strain>
    </source>
</reference>
<evidence type="ECO:0000259" key="9">
    <source>
        <dbReference type="Pfam" id="PF07715"/>
    </source>
</evidence>
<keyword evidence="8" id="KW-0732">Signal</keyword>
<dbReference type="InterPro" id="IPR008969">
    <property type="entry name" value="CarboxyPept-like_regulatory"/>
</dbReference>
<organism evidence="10 11">
    <name type="scientific">Reichenbachiella agarivorans</name>
    <dbReference type="NCBI Taxonomy" id="2979464"/>
    <lineage>
        <taxon>Bacteria</taxon>
        <taxon>Pseudomonadati</taxon>
        <taxon>Bacteroidota</taxon>
        <taxon>Cytophagia</taxon>
        <taxon>Cytophagales</taxon>
        <taxon>Reichenbachiellaceae</taxon>
        <taxon>Reichenbachiella</taxon>
    </lineage>
</organism>
<evidence type="ECO:0000313" key="10">
    <source>
        <dbReference type="EMBL" id="UXP33878.1"/>
    </source>
</evidence>
<feature type="domain" description="TonB-dependent receptor plug" evidence="9">
    <location>
        <begin position="118"/>
        <end position="226"/>
    </location>
</feature>
<dbReference type="InterPro" id="IPR039426">
    <property type="entry name" value="TonB-dep_rcpt-like"/>
</dbReference>
<evidence type="ECO:0000256" key="7">
    <source>
        <dbReference type="PROSITE-ProRule" id="PRU01360"/>
    </source>
</evidence>
<dbReference type="Pfam" id="PF13715">
    <property type="entry name" value="CarbopepD_reg_2"/>
    <property type="match status" value="1"/>
</dbReference>
<keyword evidence="11" id="KW-1185">Reference proteome</keyword>
<sequence>MKKLLLVIKLGLILPGLLLAFQLQAQHTVSGKVTGQEDGMGLPGVSVLIKGSTTGTVTNVDGAFKISAKPEEVLVFSFIGYISQEVVVSNSTEMNVALEIDVEQLDEVVVVGYGTQKKSDVTGAVATMSQDRLEMVPNTNVAQALQGSVAGVSVVTASGGAEGNDANIMIRGRNSIKASNTPLIVLDGMPYSGSLSEINPTDIASVNVLKDASSTAIYGSRGANGVILITSKKGVKGAARISYAGFYGIQQMTNVPDLLTSEEFYQFKKTRKASAITASEEDFYQDGKTTDWIDIATQQGNKQQHTLTVSGGSDNIKYYVSGSYLDVEGIAVNDLFKRYSMRINLEAKITNWLTFGTNTQLSLSDRSGQDASWSGAQDGAYYMNPLTEPYDADGNQLVYPWKESIYWGNPLSGLLEEDSDKNYKIVTNNYLQVDLPFVPGLSYKLNTGIEYDHRYRQNYAGRDTKSGFENRGVSDTRTDLDTNFLIENILNYKKSFGNHNFFLTALYSYQNDVENMEGLDSNGFPNDVLTTYQGYLAALNVPKYAYQEFVLLSTMLRFNYNYNDKYYVTFTGRRDSYSGFGANTKHGIFPSVALGWSIHNESFMSAIPTISTLKLRASYGINGNQAVDPYSSLSRLNDRSYLDGSTQAAGYYPSKLGTPDLGWEQSASVNIGLDFGVFRDRIQGSLELYETHTTDLLLDREISPVHGITTVTQNLGETKNSGIELSLNANVVTAGDFSWDVSANGAFMKNEIVDLYGNGVDDVLNQWFIGEAINVNYGYQFDGVYQESDFEDPAYEPAIPGAQPGWAKIVDQNGDTLISTDSDRVIQGQTDPKFITGLQMNFRYKNFGLSIFSRSAHGMTRNNTLLNDDVWGDVERNTTMKNWWTPENPTNEYWANDENANTRGVNIYEDASFWRLQDVTFSYDLPKSLLERVRINNVKLYVTGRNLITVTNFGGLDPELSSSREIPLQREFVFGLNVGL</sequence>
<evidence type="ECO:0000256" key="4">
    <source>
        <dbReference type="ARBA" id="ARBA00022692"/>
    </source>
</evidence>
<dbReference type="Pfam" id="PF07715">
    <property type="entry name" value="Plug"/>
    <property type="match status" value="1"/>
</dbReference>
<feature type="chain" id="PRO_5047233837" evidence="8">
    <location>
        <begin position="26"/>
        <end position="980"/>
    </location>
</feature>
<dbReference type="Gene3D" id="2.40.170.20">
    <property type="entry name" value="TonB-dependent receptor, beta-barrel domain"/>
    <property type="match status" value="1"/>
</dbReference>
<dbReference type="NCBIfam" id="TIGR04057">
    <property type="entry name" value="SusC_RagA_signa"/>
    <property type="match status" value="1"/>
</dbReference>
<accession>A0ABY6CWQ4</accession>
<dbReference type="RefSeq" id="WP_262311304.1">
    <property type="nucleotide sequence ID" value="NZ_CP106679.1"/>
</dbReference>
<dbReference type="NCBIfam" id="TIGR04056">
    <property type="entry name" value="OMP_RagA_SusC"/>
    <property type="match status" value="1"/>
</dbReference>
<dbReference type="InterPro" id="IPR023996">
    <property type="entry name" value="TonB-dep_OMP_SusC/RagA"/>
</dbReference>
<gene>
    <name evidence="10" type="ORF">N6H18_07960</name>
</gene>
<dbReference type="InterPro" id="IPR037066">
    <property type="entry name" value="Plug_dom_sf"/>
</dbReference>
<comment type="subcellular location">
    <subcellularLocation>
        <location evidence="1 7">Cell outer membrane</location>
        <topology evidence="1 7">Multi-pass membrane protein</topology>
    </subcellularLocation>
</comment>
<keyword evidence="2 7" id="KW-0813">Transport</keyword>
<evidence type="ECO:0000256" key="5">
    <source>
        <dbReference type="ARBA" id="ARBA00023136"/>
    </source>
</evidence>
<feature type="signal peptide" evidence="8">
    <location>
        <begin position="1"/>
        <end position="25"/>
    </location>
</feature>
<dbReference type="PROSITE" id="PS52016">
    <property type="entry name" value="TONB_DEPENDENT_REC_3"/>
    <property type="match status" value="1"/>
</dbReference>
<evidence type="ECO:0000256" key="1">
    <source>
        <dbReference type="ARBA" id="ARBA00004571"/>
    </source>
</evidence>
<dbReference type="SUPFAM" id="SSF49464">
    <property type="entry name" value="Carboxypeptidase regulatory domain-like"/>
    <property type="match status" value="1"/>
</dbReference>
<keyword evidence="4 7" id="KW-0812">Transmembrane</keyword>
<proteinExistence type="inferred from homology"/>
<dbReference type="Proteomes" id="UP001065174">
    <property type="component" value="Chromosome"/>
</dbReference>
<evidence type="ECO:0000256" key="2">
    <source>
        <dbReference type="ARBA" id="ARBA00022448"/>
    </source>
</evidence>
<protein>
    <submittedName>
        <fullName evidence="10">TonB-dependent receptor</fullName>
    </submittedName>
</protein>
<keyword evidence="6 7" id="KW-0998">Cell outer membrane</keyword>
<dbReference type="InterPro" id="IPR023997">
    <property type="entry name" value="TonB-dep_OMP_SusC/RagA_CS"/>
</dbReference>
<dbReference type="Gene3D" id="2.170.130.10">
    <property type="entry name" value="TonB-dependent receptor, plug domain"/>
    <property type="match status" value="1"/>
</dbReference>
<dbReference type="SUPFAM" id="SSF56935">
    <property type="entry name" value="Porins"/>
    <property type="match status" value="1"/>
</dbReference>
<dbReference type="InterPro" id="IPR036942">
    <property type="entry name" value="Beta-barrel_TonB_sf"/>
</dbReference>
<keyword evidence="3 7" id="KW-1134">Transmembrane beta strand</keyword>
<dbReference type="InterPro" id="IPR012910">
    <property type="entry name" value="Plug_dom"/>
</dbReference>
<keyword evidence="5 7" id="KW-0472">Membrane</keyword>
<name>A0ABY6CWQ4_9BACT</name>
<evidence type="ECO:0000256" key="3">
    <source>
        <dbReference type="ARBA" id="ARBA00022452"/>
    </source>
</evidence>
<evidence type="ECO:0000256" key="6">
    <source>
        <dbReference type="ARBA" id="ARBA00023237"/>
    </source>
</evidence>
<dbReference type="EMBL" id="CP106679">
    <property type="protein sequence ID" value="UXP33878.1"/>
    <property type="molecule type" value="Genomic_DNA"/>
</dbReference>
<comment type="similarity">
    <text evidence="7">Belongs to the TonB-dependent receptor family.</text>
</comment>
<keyword evidence="10" id="KW-0675">Receptor</keyword>